<dbReference type="RefSeq" id="WP_112116337.1">
    <property type="nucleotide sequence ID" value="NZ_JAXOWA010000001.1"/>
</dbReference>
<keyword evidence="2" id="KW-0808">Transferase</keyword>
<dbReference type="EMBL" id="UAQE01000001">
    <property type="protein sequence ID" value="SPT95855.1"/>
    <property type="molecule type" value="Genomic_DNA"/>
</dbReference>
<evidence type="ECO:0000313" key="2">
    <source>
        <dbReference type="EMBL" id="SPT95855.1"/>
    </source>
</evidence>
<protein>
    <submittedName>
        <fullName evidence="2">GCN5-like N-acetyltransferase</fullName>
    </submittedName>
</protein>
<dbReference type="PROSITE" id="PS51186">
    <property type="entry name" value="GNAT"/>
    <property type="match status" value="1"/>
</dbReference>
<proteinExistence type="predicted"/>
<gene>
    <name evidence="2" type="ORF">NCTC7582_00220</name>
</gene>
<dbReference type="Pfam" id="PF00583">
    <property type="entry name" value="Acetyltransf_1"/>
    <property type="match status" value="1"/>
</dbReference>
<dbReference type="InterPro" id="IPR000182">
    <property type="entry name" value="GNAT_dom"/>
</dbReference>
<dbReference type="Gene3D" id="3.40.630.30">
    <property type="match status" value="1"/>
</dbReference>
<dbReference type="SUPFAM" id="SSF55729">
    <property type="entry name" value="Acyl-CoA N-acyltransferases (Nat)"/>
    <property type="match status" value="1"/>
</dbReference>
<accession>A0A2X0XA64</accession>
<dbReference type="InterPro" id="IPR016181">
    <property type="entry name" value="Acyl_CoA_acyltransferase"/>
</dbReference>
<evidence type="ECO:0000313" key="3">
    <source>
        <dbReference type="Proteomes" id="UP000251431"/>
    </source>
</evidence>
<dbReference type="GO" id="GO:0016747">
    <property type="term" value="F:acyltransferase activity, transferring groups other than amino-acyl groups"/>
    <property type="evidence" value="ECO:0007669"/>
    <property type="project" value="InterPro"/>
</dbReference>
<sequence>MKLSIKEMNEHFASEILQWQYVAPYDFYNNELSGENVQEMLDNPYFAIFNNHSELIGYYCTGKAAQVPKGQGFGAYEEHCIDIGIGLKPNLTGQGLGTAFFLFIVQTVQEEYQLPLRLTVALFNKRAIHLYEKFGFVKAIEFSTPTEFVTMVKKM</sequence>
<dbReference type="Proteomes" id="UP000251431">
    <property type="component" value="Unassembled WGS sequence"/>
</dbReference>
<name>A0A2X0XA64_9BACI</name>
<evidence type="ECO:0000259" key="1">
    <source>
        <dbReference type="PROSITE" id="PS51186"/>
    </source>
</evidence>
<reference evidence="2 3" key="1">
    <citation type="submission" date="2018-06" db="EMBL/GenBank/DDBJ databases">
        <authorList>
            <consortium name="Pathogen Informatics"/>
            <person name="Doyle S."/>
        </authorList>
    </citation>
    <scope>NUCLEOTIDE SEQUENCE [LARGE SCALE GENOMIC DNA]</scope>
    <source>
        <strain evidence="2 3">NCTC7582</strain>
    </source>
</reference>
<feature type="domain" description="N-acetyltransferase" evidence="1">
    <location>
        <begin position="3"/>
        <end position="155"/>
    </location>
</feature>
<dbReference type="AlphaFoldDB" id="A0A2X0XA64"/>
<organism evidence="2 3">
    <name type="scientific">Lysinibacillus capsici</name>
    <dbReference type="NCBI Taxonomy" id="2115968"/>
    <lineage>
        <taxon>Bacteria</taxon>
        <taxon>Bacillati</taxon>
        <taxon>Bacillota</taxon>
        <taxon>Bacilli</taxon>
        <taxon>Bacillales</taxon>
        <taxon>Bacillaceae</taxon>
        <taxon>Lysinibacillus</taxon>
    </lineage>
</organism>